<feature type="DNA-binding region" description="H-T-H motif" evidence="4">
    <location>
        <begin position="39"/>
        <end position="58"/>
    </location>
</feature>
<dbReference type="InterPro" id="IPR001647">
    <property type="entry name" value="HTH_TetR"/>
</dbReference>
<proteinExistence type="predicted"/>
<evidence type="ECO:0000313" key="6">
    <source>
        <dbReference type="EMBL" id="GAA4815047.1"/>
    </source>
</evidence>
<organism evidence="6 7">
    <name type="scientific">Tomitella cavernea</name>
    <dbReference type="NCBI Taxonomy" id="1387982"/>
    <lineage>
        <taxon>Bacteria</taxon>
        <taxon>Bacillati</taxon>
        <taxon>Actinomycetota</taxon>
        <taxon>Actinomycetes</taxon>
        <taxon>Mycobacteriales</taxon>
        <taxon>Tomitella</taxon>
    </lineage>
</organism>
<dbReference type="InterPro" id="IPR050109">
    <property type="entry name" value="HTH-type_TetR-like_transc_reg"/>
</dbReference>
<evidence type="ECO:0000313" key="7">
    <source>
        <dbReference type="Proteomes" id="UP001500839"/>
    </source>
</evidence>
<evidence type="ECO:0000256" key="2">
    <source>
        <dbReference type="ARBA" id="ARBA00023125"/>
    </source>
</evidence>
<comment type="caution">
    <text evidence="6">The sequence shown here is derived from an EMBL/GenBank/DDBJ whole genome shotgun (WGS) entry which is preliminary data.</text>
</comment>
<feature type="domain" description="HTH tetR-type" evidence="5">
    <location>
        <begin position="16"/>
        <end position="76"/>
    </location>
</feature>
<keyword evidence="7" id="KW-1185">Reference proteome</keyword>
<dbReference type="PROSITE" id="PS50977">
    <property type="entry name" value="HTH_TETR_2"/>
    <property type="match status" value="2"/>
</dbReference>
<reference evidence="7" key="1">
    <citation type="journal article" date="2019" name="Int. J. Syst. Evol. Microbiol.">
        <title>The Global Catalogue of Microorganisms (GCM) 10K type strain sequencing project: providing services to taxonomists for standard genome sequencing and annotation.</title>
        <authorList>
            <consortium name="The Broad Institute Genomics Platform"/>
            <consortium name="The Broad Institute Genome Sequencing Center for Infectious Disease"/>
            <person name="Wu L."/>
            <person name="Ma J."/>
        </authorList>
    </citation>
    <scope>NUCLEOTIDE SEQUENCE [LARGE SCALE GENOMIC DNA]</scope>
    <source>
        <strain evidence="7">JCM 18542</strain>
    </source>
</reference>
<keyword evidence="2 4" id="KW-0238">DNA-binding</keyword>
<dbReference type="PANTHER" id="PTHR30055">
    <property type="entry name" value="HTH-TYPE TRANSCRIPTIONAL REGULATOR RUTR"/>
    <property type="match status" value="1"/>
</dbReference>
<protein>
    <submittedName>
        <fullName evidence="6">TetR/AcrR family transcriptional regulator</fullName>
    </submittedName>
</protein>
<feature type="domain" description="HTH tetR-type" evidence="5">
    <location>
        <begin position="224"/>
        <end position="284"/>
    </location>
</feature>
<gene>
    <name evidence="6" type="ORF">GCM10023353_20650</name>
</gene>
<evidence type="ECO:0000259" key="5">
    <source>
        <dbReference type="PROSITE" id="PS50977"/>
    </source>
</evidence>
<dbReference type="Proteomes" id="UP001500839">
    <property type="component" value="Unassembled WGS sequence"/>
</dbReference>
<keyword evidence="3" id="KW-0804">Transcription</keyword>
<name>A0ABP9CTU7_9ACTN</name>
<evidence type="ECO:0000256" key="4">
    <source>
        <dbReference type="PROSITE-ProRule" id="PRU00335"/>
    </source>
</evidence>
<feature type="DNA-binding region" description="H-T-H motif" evidence="4">
    <location>
        <begin position="247"/>
        <end position="266"/>
    </location>
</feature>
<sequence>MDRTAADAPPPNTRPRNRRAMILAAASELFARRGYANTSMTDIAESVAIGPSALYRHFPGKQQLLAEVIDAGLEPMHRMDDEFRLGEHPDALQRLAAHALEHRLIGALWQREVRHLPAAERELFRARLRELTAVFTRRVQDARDELDAETAGLAAAMLLSALASPGLHNFAVDDAEYARVLAEVLTVVLEAPYPSRAGAEGTDGSDRAVGALVPLTEPPLPTPASRREELLIHAVRLFARDGYAAVGLDEIGAAAGISGPSVYNHFPSKLALLTTAFHRGTGTLFTGVSAAYSTSATAGDALRSLLSSYLEFARGNPHLVGLLATEIEHLSPEEREFGENAQRGYLREWTHLLCALHPDAGEAACRIRVSTTIDVINSAARMRRFGSARDPGGTLEPLCLRMLGIDAGGGADSR</sequence>
<accession>A0ABP9CTU7</accession>
<dbReference type="EMBL" id="BAABKQ010000001">
    <property type="protein sequence ID" value="GAA4815047.1"/>
    <property type="molecule type" value="Genomic_DNA"/>
</dbReference>
<dbReference type="Pfam" id="PF00440">
    <property type="entry name" value="TetR_N"/>
    <property type="match status" value="2"/>
</dbReference>
<evidence type="ECO:0000256" key="1">
    <source>
        <dbReference type="ARBA" id="ARBA00023015"/>
    </source>
</evidence>
<evidence type="ECO:0000256" key="3">
    <source>
        <dbReference type="ARBA" id="ARBA00023163"/>
    </source>
</evidence>
<dbReference type="PRINTS" id="PR00455">
    <property type="entry name" value="HTHTETR"/>
</dbReference>
<dbReference type="Gene3D" id="1.10.10.60">
    <property type="entry name" value="Homeodomain-like"/>
    <property type="match status" value="2"/>
</dbReference>
<dbReference type="SUPFAM" id="SSF46689">
    <property type="entry name" value="Homeodomain-like"/>
    <property type="match status" value="2"/>
</dbReference>
<keyword evidence="1" id="KW-0805">Transcription regulation</keyword>
<dbReference type="InterPro" id="IPR009057">
    <property type="entry name" value="Homeodomain-like_sf"/>
</dbReference>
<dbReference type="PANTHER" id="PTHR30055:SF234">
    <property type="entry name" value="HTH-TYPE TRANSCRIPTIONAL REGULATOR BETI"/>
    <property type="match status" value="1"/>
</dbReference>
<dbReference type="RefSeq" id="WP_200171165.1">
    <property type="nucleotide sequence ID" value="NZ_BAABKQ010000001.1"/>
</dbReference>
<dbReference type="Gene3D" id="1.10.357.10">
    <property type="entry name" value="Tetracycline Repressor, domain 2"/>
    <property type="match status" value="2"/>
</dbReference>